<evidence type="ECO:0000256" key="2">
    <source>
        <dbReference type="SAM" id="Phobius"/>
    </source>
</evidence>
<name>A0A139AE59_GONPJ</name>
<evidence type="ECO:0000313" key="3">
    <source>
        <dbReference type="EMBL" id="KXS14959.1"/>
    </source>
</evidence>
<evidence type="ECO:0000313" key="4">
    <source>
        <dbReference type="Proteomes" id="UP000070544"/>
    </source>
</evidence>
<keyword evidence="2" id="KW-1133">Transmembrane helix</keyword>
<feature type="transmembrane region" description="Helical" evidence="2">
    <location>
        <begin position="67"/>
        <end position="87"/>
    </location>
</feature>
<protein>
    <submittedName>
        <fullName evidence="3">Uncharacterized protein</fullName>
    </submittedName>
</protein>
<keyword evidence="2" id="KW-0472">Membrane</keyword>
<reference evidence="3 4" key="1">
    <citation type="journal article" date="2015" name="Genome Biol. Evol.">
        <title>Phylogenomic analyses indicate that early fungi evolved digesting cell walls of algal ancestors of land plants.</title>
        <authorList>
            <person name="Chang Y."/>
            <person name="Wang S."/>
            <person name="Sekimoto S."/>
            <person name="Aerts A.L."/>
            <person name="Choi C."/>
            <person name="Clum A."/>
            <person name="LaButti K.M."/>
            <person name="Lindquist E.A."/>
            <person name="Yee Ngan C."/>
            <person name="Ohm R.A."/>
            <person name="Salamov A.A."/>
            <person name="Grigoriev I.V."/>
            <person name="Spatafora J.W."/>
            <person name="Berbee M.L."/>
        </authorList>
    </citation>
    <scope>NUCLEOTIDE SEQUENCE [LARGE SCALE GENOMIC DNA]</scope>
    <source>
        <strain evidence="3 4">JEL478</strain>
    </source>
</reference>
<organism evidence="3 4">
    <name type="scientific">Gonapodya prolifera (strain JEL478)</name>
    <name type="common">Monoblepharis prolifera</name>
    <dbReference type="NCBI Taxonomy" id="1344416"/>
    <lineage>
        <taxon>Eukaryota</taxon>
        <taxon>Fungi</taxon>
        <taxon>Fungi incertae sedis</taxon>
        <taxon>Chytridiomycota</taxon>
        <taxon>Chytridiomycota incertae sedis</taxon>
        <taxon>Monoblepharidomycetes</taxon>
        <taxon>Monoblepharidales</taxon>
        <taxon>Gonapodyaceae</taxon>
        <taxon>Gonapodya</taxon>
    </lineage>
</organism>
<feature type="region of interest" description="Disordered" evidence="1">
    <location>
        <begin position="89"/>
        <end position="113"/>
    </location>
</feature>
<dbReference type="AlphaFoldDB" id="A0A139AE59"/>
<dbReference type="EMBL" id="KQ965765">
    <property type="protein sequence ID" value="KXS14959.1"/>
    <property type="molecule type" value="Genomic_DNA"/>
</dbReference>
<dbReference type="Proteomes" id="UP000070544">
    <property type="component" value="Unassembled WGS sequence"/>
</dbReference>
<evidence type="ECO:0000256" key="1">
    <source>
        <dbReference type="SAM" id="MobiDB-lite"/>
    </source>
</evidence>
<keyword evidence="2" id="KW-0812">Transmembrane</keyword>
<accession>A0A139AE59</accession>
<feature type="region of interest" description="Disordered" evidence="1">
    <location>
        <begin position="35"/>
        <end position="63"/>
    </location>
</feature>
<keyword evidence="4" id="KW-1185">Reference proteome</keyword>
<sequence length="142" mass="14817">MLAHSQTRILLTKRTALKSRSLPFPSFRRLRYTTSPHVKPQTVATGRPGGDSATKTAPAEQKDKRPWVSWVGIFLGLATAGFATGYATADTSSKSSEAGVGITPLGKDVDRGVNGGGAVKSLKAALSLEGARDGGGPPTVRR</sequence>
<gene>
    <name evidence="3" type="ORF">M427DRAFT_32685</name>
</gene>
<proteinExistence type="predicted"/>